<dbReference type="Pfam" id="PF00480">
    <property type="entry name" value="ROK"/>
    <property type="match status" value="1"/>
</dbReference>
<dbReference type="PANTHER" id="PTHR18964">
    <property type="entry name" value="ROK (REPRESSOR, ORF, KINASE) FAMILY"/>
    <property type="match status" value="1"/>
</dbReference>
<dbReference type="InterPro" id="IPR036390">
    <property type="entry name" value="WH_DNA-bd_sf"/>
</dbReference>
<comment type="similarity">
    <text evidence="1">Belongs to the ROK (NagC/XylR) family.</text>
</comment>
<gene>
    <name evidence="3" type="ORF">AS026_31825</name>
</gene>
<evidence type="ECO:0000256" key="1">
    <source>
        <dbReference type="ARBA" id="ARBA00006479"/>
    </source>
</evidence>
<feature type="domain" description="HTH marR-type" evidence="2">
    <location>
        <begin position="19"/>
        <end position="67"/>
    </location>
</feature>
<dbReference type="InterPro" id="IPR043129">
    <property type="entry name" value="ATPase_NBD"/>
</dbReference>
<dbReference type="Pfam" id="PF12802">
    <property type="entry name" value="MarR_2"/>
    <property type="match status" value="1"/>
</dbReference>
<dbReference type="InterPro" id="IPR036388">
    <property type="entry name" value="WH-like_DNA-bd_sf"/>
</dbReference>
<dbReference type="EMBL" id="LNCD01000032">
    <property type="protein sequence ID" value="KWV57084.1"/>
    <property type="molecule type" value="Genomic_DNA"/>
</dbReference>
<dbReference type="Gene3D" id="1.10.10.10">
    <property type="entry name" value="Winged helix-like DNA-binding domain superfamily/Winged helix DNA-binding domain"/>
    <property type="match status" value="1"/>
</dbReference>
<dbReference type="InterPro" id="IPR000600">
    <property type="entry name" value="ROK"/>
</dbReference>
<dbReference type="PANTHER" id="PTHR18964:SF149">
    <property type="entry name" value="BIFUNCTIONAL UDP-N-ACETYLGLUCOSAMINE 2-EPIMERASE_N-ACETYLMANNOSAMINE KINASE"/>
    <property type="match status" value="1"/>
</dbReference>
<accession>A0A109JXT7</accession>
<dbReference type="RefSeq" id="WP_062368917.1">
    <property type="nucleotide sequence ID" value="NZ_LNCD01000032.1"/>
</dbReference>
<evidence type="ECO:0000313" key="4">
    <source>
        <dbReference type="Proteomes" id="UP000068164"/>
    </source>
</evidence>
<name>A0A109JXT7_9HYPH</name>
<sequence length="400" mass="41538">MALTENAPPVLRQISVRAVMDVLLHAGPTSRAELSKITGLSKQTMSEVIRTLEEAGWVREKGVTSGRIGRTAITYEVNGDAGYAVGIDMGATTTRIVIGNIVGSIVGEIDYPSDRRGGYHLIDQVDAMLAKTLADMGIARERVLVTAVATPGVVDPATGALSMAPNLVDIEGIDIGRTLSDRLGCPVVLENDVNAAVIGESWQGCATAIDSVAFISLGTGIGLGVLQDGKLMRGASGAAGEISYMPFGADPYAEDSLERGALESAIAAQGISELYAHSGGAKDTSVRDILALAENDDPLAVDVIGKVSDIAALLVVSVNAIVDPKTVVLGGSIGRHPLIAERVRQSITKASRRAIDVKASILGGKATLLGALALGLNHVHNLLFSPQALPEQRRLPPPPL</sequence>
<dbReference type="InterPro" id="IPR011991">
    <property type="entry name" value="ArsR-like_HTH"/>
</dbReference>
<dbReference type="CDD" id="cd00090">
    <property type="entry name" value="HTH_ARSR"/>
    <property type="match status" value="1"/>
</dbReference>
<dbReference type="Gene3D" id="3.30.420.40">
    <property type="match status" value="2"/>
</dbReference>
<dbReference type="GO" id="GO:0003700">
    <property type="term" value="F:DNA-binding transcription factor activity"/>
    <property type="evidence" value="ECO:0007669"/>
    <property type="project" value="InterPro"/>
</dbReference>
<dbReference type="AlphaFoldDB" id="A0A109JXT7"/>
<dbReference type="InterPro" id="IPR000835">
    <property type="entry name" value="HTH_MarR-typ"/>
</dbReference>
<keyword evidence="4" id="KW-1185">Reference proteome</keyword>
<dbReference type="CDD" id="cd23763">
    <property type="entry name" value="ASKHA_ATPase_ROK"/>
    <property type="match status" value="1"/>
</dbReference>
<dbReference type="SUPFAM" id="SSF46785">
    <property type="entry name" value="Winged helix' DNA-binding domain"/>
    <property type="match status" value="1"/>
</dbReference>
<proteinExistence type="inferred from homology"/>
<reference evidence="3 4" key="1">
    <citation type="submission" date="2015-11" db="EMBL/GenBank/DDBJ databases">
        <title>Draft Genome Sequence of the Strain BR 10423 (Rhizobium sp.) isolated from nodules of Mimosa pudica.</title>
        <authorList>
            <person name="Barauna A.C."/>
            <person name="Zilli J.E."/>
            <person name="Simoes-Araujo J.L."/>
            <person name="Reis V.M."/>
            <person name="James E.K."/>
            <person name="Reis F.B.Jr."/>
            <person name="Rouws L.F."/>
            <person name="Passos S.R."/>
            <person name="Gois S.R."/>
        </authorList>
    </citation>
    <scope>NUCLEOTIDE SEQUENCE [LARGE SCALE GENOMIC DNA]</scope>
    <source>
        <strain evidence="3 4">BR10423</strain>
    </source>
</reference>
<dbReference type="Proteomes" id="UP000068164">
    <property type="component" value="Unassembled WGS sequence"/>
</dbReference>
<evidence type="ECO:0000313" key="3">
    <source>
        <dbReference type="EMBL" id="KWV57084.1"/>
    </source>
</evidence>
<comment type="caution">
    <text evidence="3">The sequence shown here is derived from an EMBL/GenBank/DDBJ whole genome shotgun (WGS) entry which is preliminary data.</text>
</comment>
<dbReference type="SUPFAM" id="SSF53067">
    <property type="entry name" value="Actin-like ATPase domain"/>
    <property type="match status" value="1"/>
</dbReference>
<organism evidence="3 4">
    <name type="scientific">Rhizobium altiplani</name>
    <dbReference type="NCBI Taxonomy" id="1864509"/>
    <lineage>
        <taxon>Bacteria</taxon>
        <taxon>Pseudomonadati</taxon>
        <taxon>Pseudomonadota</taxon>
        <taxon>Alphaproteobacteria</taxon>
        <taxon>Hyphomicrobiales</taxon>
        <taxon>Rhizobiaceae</taxon>
        <taxon>Rhizobium/Agrobacterium group</taxon>
        <taxon>Rhizobium</taxon>
    </lineage>
</organism>
<evidence type="ECO:0000259" key="2">
    <source>
        <dbReference type="Pfam" id="PF12802"/>
    </source>
</evidence>
<dbReference type="OrthoDB" id="37575at2"/>
<protein>
    <submittedName>
        <fullName evidence="3">Transcriptional regulator</fullName>
    </submittedName>
</protein>